<feature type="region of interest" description="Disordered" evidence="1">
    <location>
        <begin position="1"/>
        <end position="25"/>
    </location>
</feature>
<dbReference type="AlphaFoldDB" id="A0A3S3QC95"/>
<feature type="region of interest" description="Disordered" evidence="1">
    <location>
        <begin position="37"/>
        <end position="135"/>
    </location>
</feature>
<keyword evidence="4" id="KW-1185">Reference proteome</keyword>
<feature type="compositionally biased region" description="Basic and acidic residues" evidence="1">
    <location>
        <begin position="240"/>
        <end position="250"/>
    </location>
</feature>
<comment type="caution">
    <text evidence="3">The sequence shown here is derived from an EMBL/GenBank/DDBJ whole genome shotgun (WGS) entry which is preliminary data.</text>
</comment>
<dbReference type="GO" id="GO:0008017">
    <property type="term" value="F:microtubule binding"/>
    <property type="evidence" value="ECO:0007669"/>
    <property type="project" value="TreeGrafter"/>
</dbReference>
<evidence type="ECO:0000313" key="4">
    <source>
        <dbReference type="Proteomes" id="UP000285301"/>
    </source>
</evidence>
<gene>
    <name evidence="3" type="ORF">B4U79_13703</name>
</gene>
<dbReference type="InterPro" id="IPR016024">
    <property type="entry name" value="ARM-type_fold"/>
</dbReference>
<dbReference type="Proteomes" id="UP000285301">
    <property type="component" value="Unassembled WGS sequence"/>
</dbReference>
<dbReference type="PANTHER" id="PTHR21567:SF87">
    <property type="entry name" value="CRESCERIN-LIKE PROTEIN CHE-12"/>
    <property type="match status" value="1"/>
</dbReference>
<dbReference type="PANTHER" id="PTHR21567">
    <property type="entry name" value="CLASP"/>
    <property type="match status" value="1"/>
</dbReference>
<evidence type="ECO:0000259" key="2">
    <source>
        <dbReference type="SMART" id="SM01349"/>
    </source>
</evidence>
<dbReference type="STRING" id="1965070.A0A3S3QC95"/>
<dbReference type="EMBL" id="NCKU01000061">
    <property type="protein sequence ID" value="RWS17552.1"/>
    <property type="molecule type" value="Genomic_DNA"/>
</dbReference>
<dbReference type="GO" id="GO:0005929">
    <property type="term" value="C:cilium"/>
    <property type="evidence" value="ECO:0007669"/>
    <property type="project" value="TreeGrafter"/>
</dbReference>
<dbReference type="GO" id="GO:0005881">
    <property type="term" value="C:cytoplasmic microtubule"/>
    <property type="evidence" value="ECO:0007669"/>
    <property type="project" value="TreeGrafter"/>
</dbReference>
<feature type="region of interest" description="Disordered" evidence="1">
    <location>
        <begin position="240"/>
        <end position="267"/>
    </location>
</feature>
<feature type="non-terminal residue" evidence="3">
    <location>
        <position position="1"/>
    </location>
</feature>
<evidence type="ECO:0000313" key="3">
    <source>
        <dbReference type="EMBL" id="RWS17552.1"/>
    </source>
</evidence>
<dbReference type="OrthoDB" id="63891at2759"/>
<reference evidence="3 4" key="1">
    <citation type="journal article" date="2018" name="Gigascience">
        <title>Genomes of trombidid mites reveal novel predicted allergens and laterally-transferred genes associated with secondary metabolism.</title>
        <authorList>
            <person name="Dong X."/>
            <person name="Chaisiri K."/>
            <person name="Xia D."/>
            <person name="Armstrong S.D."/>
            <person name="Fang Y."/>
            <person name="Donnelly M.J."/>
            <person name="Kadowaki T."/>
            <person name="McGarry J.W."/>
            <person name="Darby A.C."/>
            <person name="Makepeace B.L."/>
        </authorList>
    </citation>
    <scope>NUCLEOTIDE SEQUENCE [LARGE SCALE GENOMIC DNA]</scope>
    <source>
        <strain evidence="3">UoL-WK</strain>
    </source>
</reference>
<dbReference type="SUPFAM" id="SSF48371">
    <property type="entry name" value="ARM repeat"/>
    <property type="match status" value="1"/>
</dbReference>
<dbReference type="SMART" id="SM01349">
    <property type="entry name" value="TOG"/>
    <property type="match status" value="1"/>
</dbReference>
<sequence>ITKSETDVSQKPITTEEESQVGTRASFLSSVSNNLNVEEEKEVNEPKTQLHEKRYLRAYSMPTMSSEPLSDISEKSTEGSLHTALLSADNNAPSRKKYFHSAPGTPRRGNSETEINSERPKSELKVNSSAKSESRRLSVAFAVPSIVDGAESGSHANDNVHLDVQKDENGSRRSSIGSAPPSPKSPQLQLGDNIPEALKPAESLPSICLPANDIENDVTSEKNEENQNVEATNIMHDVEKKDAQTQKDESDLSSCTTSTPENKANQKLPLSRTPALKRKPMIPVRRRTSRSISPNPRRHHYQIIRIQPAIPPNANIRHILENVAKTEGPFLQPEEALRAAISTFTQDAWTTKVEGMLAITRLASFHPSVLQKELHIIILALVYEVKNLRSSVSRSAIFTLGDLFTKMKKQIEPDMDLICQALLHKCGENVSFIREDIERALANMVEEMPQTKSVLALINGGANHRNMNVRKTAAQFLQYLVEKMGPTKCLMGPRDIGEHLLPAAAKFVMDSSPITRYYGRKIFGCLMQHSAFDKLLRKHITPGTYRNICGILESIKRRITENQKSLRTEIEIEKWAEESTDKPQPSGKTNSNSLSFASIISIKWIILLGLGVGEKPADLMTSAK</sequence>
<dbReference type="InterPro" id="IPR034085">
    <property type="entry name" value="TOG"/>
</dbReference>
<organism evidence="3 4">
    <name type="scientific">Dinothrombium tinctorium</name>
    <dbReference type="NCBI Taxonomy" id="1965070"/>
    <lineage>
        <taxon>Eukaryota</taxon>
        <taxon>Metazoa</taxon>
        <taxon>Ecdysozoa</taxon>
        <taxon>Arthropoda</taxon>
        <taxon>Chelicerata</taxon>
        <taxon>Arachnida</taxon>
        <taxon>Acari</taxon>
        <taxon>Acariformes</taxon>
        <taxon>Trombidiformes</taxon>
        <taxon>Prostigmata</taxon>
        <taxon>Anystina</taxon>
        <taxon>Parasitengona</taxon>
        <taxon>Trombidioidea</taxon>
        <taxon>Trombidiidae</taxon>
        <taxon>Dinothrombium</taxon>
    </lineage>
</organism>
<proteinExistence type="predicted"/>
<feature type="region of interest" description="Disordered" evidence="1">
    <location>
        <begin position="166"/>
        <end position="192"/>
    </location>
</feature>
<feature type="compositionally biased region" description="Polar residues" evidence="1">
    <location>
        <begin position="252"/>
        <end position="265"/>
    </location>
</feature>
<feature type="compositionally biased region" description="Basic and acidic residues" evidence="1">
    <location>
        <begin position="43"/>
        <end position="55"/>
    </location>
</feature>
<protein>
    <submittedName>
        <fullName evidence="3">Protein FAM179B-like protein</fullName>
    </submittedName>
</protein>
<dbReference type="InterPro" id="IPR024395">
    <property type="entry name" value="CLASP_N_dom"/>
</dbReference>
<feature type="domain" description="TOG" evidence="2">
    <location>
        <begin position="329"/>
        <end position="561"/>
    </location>
</feature>
<dbReference type="InterPro" id="IPR011989">
    <property type="entry name" value="ARM-like"/>
</dbReference>
<accession>A0A3S3QC95</accession>
<dbReference type="Gene3D" id="1.25.10.10">
    <property type="entry name" value="Leucine-rich Repeat Variant"/>
    <property type="match status" value="1"/>
</dbReference>
<name>A0A3S3QC95_9ACAR</name>
<evidence type="ECO:0000256" key="1">
    <source>
        <dbReference type="SAM" id="MobiDB-lite"/>
    </source>
</evidence>
<dbReference type="GO" id="GO:0000226">
    <property type="term" value="P:microtubule cytoskeleton organization"/>
    <property type="evidence" value="ECO:0007669"/>
    <property type="project" value="TreeGrafter"/>
</dbReference>
<dbReference type="Pfam" id="PF12348">
    <property type="entry name" value="CLASP_N"/>
    <property type="match status" value="1"/>
</dbReference>
<feature type="non-terminal residue" evidence="3">
    <location>
        <position position="624"/>
    </location>
</feature>